<evidence type="ECO:0000313" key="1">
    <source>
        <dbReference type="EMBL" id="MFB9714339.1"/>
    </source>
</evidence>
<evidence type="ECO:0000313" key="2">
    <source>
        <dbReference type="Proteomes" id="UP001589536"/>
    </source>
</evidence>
<name>A0ABV5UR52_9MICC</name>
<protein>
    <submittedName>
        <fullName evidence="1">Uncharacterized protein</fullName>
    </submittedName>
</protein>
<dbReference type="Proteomes" id="UP001589536">
    <property type="component" value="Unassembled WGS sequence"/>
</dbReference>
<dbReference type="RefSeq" id="WP_345044509.1">
    <property type="nucleotide sequence ID" value="NZ_BAABED010000001.1"/>
</dbReference>
<sequence>MEPYRIVRSEAELDAVAIDSLVCPAYFLGSIYEKSATNEWVEPGSDETYSTAAVWEVMTGSYETLILDEDREVWVLIDAAAPKLQRPPRPETSPDYATRVQLRTNEIMTHHSLEEARLAIEAAVGDGVTIGHTNIWKRSRDAHYFRPSVYIEPGTAVSDFPWRKAG</sequence>
<proteinExistence type="predicted"/>
<accession>A0ABV5UR52</accession>
<comment type="caution">
    <text evidence="1">The sequence shown here is derived from an EMBL/GenBank/DDBJ whole genome shotgun (WGS) entry which is preliminary data.</text>
</comment>
<dbReference type="EMBL" id="JBHMBH010000019">
    <property type="protein sequence ID" value="MFB9714339.1"/>
    <property type="molecule type" value="Genomic_DNA"/>
</dbReference>
<keyword evidence="2" id="KW-1185">Reference proteome</keyword>
<gene>
    <name evidence="1" type="ORF">ACFFPI_09410</name>
</gene>
<organism evidence="1 2">
    <name type="scientific">Arthrobacter methylotrophus</name>
    <dbReference type="NCBI Taxonomy" id="121291"/>
    <lineage>
        <taxon>Bacteria</taxon>
        <taxon>Bacillati</taxon>
        <taxon>Actinomycetota</taxon>
        <taxon>Actinomycetes</taxon>
        <taxon>Micrococcales</taxon>
        <taxon>Micrococcaceae</taxon>
        <taxon>Arthrobacter</taxon>
    </lineage>
</organism>
<reference evidence="1 2" key="1">
    <citation type="submission" date="2024-09" db="EMBL/GenBank/DDBJ databases">
        <authorList>
            <person name="Sun Q."/>
            <person name="Mori K."/>
        </authorList>
    </citation>
    <scope>NUCLEOTIDE SEQUENCE [LARGE SCALE GENOMIC DNA]</scope>
    <source>
        <strain evidence="1 2">JCM 13519</strain>
    </source>
</reference>